<dbReference type="Proteomes" id="UP001378960">
    <property type="component" value="Unassembled WGS sequence"/>
</dbReference>
<dbReference type="AlphaFoldDB" id="A0AAV5RC96"/>
<dbReference type="EMBL" id="BTGB01000010">
    <property type="protein sequence ID" value="GMM49025.1"/>
    <property type="molecule type" value="Genomic_DNA"/>
</dbReference>
<sequence length="105" mass="11974">MRISPHIPKHKKLLNDTELGYYLAGLIDGNGNIDKEIGRITIYYDIKDISSAYMLKEMIGYGRFIDSNGSFQIKILNKLGQKLPEIKLKLQISEVPTRTSYGIKK</sequence>
<keyword evidence="2" id="KW-1185">Reference proteome</keyword>
<dbReference type="SUPFAM" id="SSF55608">
    <property type="entry name" value="Homing endonucleases"/>
    <property type="match status" value="1"/>
</dbReference>
<dbReference type="InterPro" id="IPR027434">
    <property type="entry name" value="Homing_endonucl"/>
</dbReference>
<comment type="caution">
    <text evidence="1">The sequence shown here is derived from an EMBL/GenBank/DDBJ whole genome shotgun (WGS) entry which is preliminary data.</text>
</comment>
<protein>
    <recommendedName>
        <fullName evidence="3">Homing endonuclease LAGLIDADG domain-containing protein</fullName>
    </recommendedName>
</protein>
<reference evidence="1 2" key="1">
    <citation type="journal article" date="2023" name="Elife">
        <title>Identification of key yeast species and microbe-microbe interactions impacting larval growth of Drosophila in the wild.</title>
        <authorList>
            <person name="Mure A."/>
            <person name="Sugiura Y."/>
            <person name="Maeda R."/>
            <person name="Honda K."/>
            <person name="Sakurai N."/>
            <person name="Takahashi Y."/>
            <person name="Watada M."/>
            <person name="Katoh T."/>
            <person name="Gotoh A."/>
            <person name="Gotoh Y."/>
            <person name="Taniguchi I."/>
            <person name="Nakamura K."/>
            <person name="Hayashi T."/>
            <person name="Katayama T."/>
            <person name="Uemura T."/>
            <person name="Hattori Y."/>
        </authorList>
    </citation>
    <scope>NUCLEOTIDE SEQUENCE [LARGE SCALE GENOMIC DNA]</scope>
    <source>
        <strain evidence="1 2">PK-24</strain>
    </source>
</reference>
<proteinExistence type="predicted"/>
<keyword evidence="1" id="KW-0496">Mitochondrion</keyword>
<name>A0AAV5RC96_PICKL</name>
<accession>A0AAV5RC96</accession>
<geneLocation type="mitochondrion" evidence="1"/>
<evidence type="ECO:0000313" key="1">
    <source>
        <dbReference type="EMBL" id="GMM49025.1"/>
    </source>
</evidence>
<organism evidence="1 2">
    <name type="scientific">Pichia kluyveri</name>
    <name type="common">Yeast</name>
    <dbReference type="NCBI Taxonomy" id="36015"/>
    <lineage>
        <taxon>Eukaryota</taxon>
        <taxon>Fungi</taxon>
        <taxon>Dikarya</taxon>
        <taxon>Ascomycota</taxon>
        <taxon>Saccharomycotina</taxon>
        <taxon>Pichiomycetes</taxon>
        <taxon>Pichiales</taxon>
        <taxon>Pichiaceae</taxon>
        <taxon>Pichia</taxon>
    </lineage>
</organism>
<evidence type="ECO:0000313" key="2">
    <source>
        <dbReference type="Proteomes" id="UP001378960"/>
    </source>
</evidence>
<evidence type="ECO:0008006" key="3">
    <source>
        <dbReference type="Google" id="ProtNLM"/>
    </source>
</evidence>
<gene>
    <name evidence="1" type="ORF">DAPK24_040430</name>
</gene>